<gene>
    <name evidence="1" type="primary">AVEN_75234_1</name>
    <name evidence="1" type="ORF">NPIL_83021</name>
</gene>
<dbReference type="EMBL" id="BMAW01077398">
    <property type="protein sequence ID" value="GFU06182.1"/>
    <property type="molecule type" value="Genomic_DNA"/>
</dbReference>
<proteinExistence type="predicted"/>
<evidence type="ECO:0000313" key="2">
    <source>
        <dbReference type="Proteomes" id="UP000887013"/>
    </source>
</evidence>
<dbReference type="Proteomes" id="UP000887013">
    <property type="component" value="Unassembled WGS sequence"/>
</dbReference>
<reference evidence="1" key="1">
    <citation type="submission" date="2020-08" db="EMBL/GenBank/DDBJ databases">
        <title>Multicomponent nature underlies the extraordinary mechanical properties of spider dragline silk.</title>
        <authorList>
            <person name="Kono N."/>
            <person name="Nakamura H."/>
            <person name="Mori M."/>
            <person name="Yoshida Y."/>
            <person name="Ohtoshi R."/>
            <person name="Malay A.D."/>
            <person name="Moran D.A.P."/>
            <person name="Tomita M."/>
            <person name="Numata K."/>
            <person name="Arakawa K."/>
        </authorList>
    </citation>
    <scope>NUCLEOTIDE SEQUENCE</scope>
</reference>
<evidence type="ECO:0000313" key="1">
    <source>
        <dbReference type="EMBL" id="GFU06182.1"/>
    </source>
</evidence>
<dbReference type="OrthoDB" id="6434812at2759"/>
<sequence length="157" mass="18265">MDVTQLKTQRKSLRTSFTDCVNKIDAELTKEIPDVKQLSILKSQIGDKFLLLETLQIEITDLIFKGDDAENVYKEDFQSAEIYRDQYHELKTKIENIMDKPTDLPETRVREKRTFKLRKIELKRFNGDAKEYLPNSKAARVTDSFPATASNYAKVIE</sequence>
<organism evidence="1 2">
    <name type="scientific">Nephila pilipes</name>
    <name type="common">Giant wood spider</name>
    <name type="synonym">Nephila maculata</name>
    <dbReference type="NCBI Taxonomy" id="299642"/>
    <lineage>
        <taxon>Eukaryota</taxon>
        <taxon>Metazoa</taxon>
        <taxon>Ecdysozoa</taxon>
        <taxon>Arthropoda</taxon>
        <taxon>Chelicerata</taxon>
        <taxon>Arachnida</taxon>
        <taxon>Araneae</taxon>
        <taxon>Araneomorphae</taxon>
        <taxon>Entelegynae</taxon>
        <taxon>Araneoidea</taxon>
        <taxon>Nephilidae</taxon>
        <taxon>Nephila</taxon>
    </lineage>
</organism>
<dbReference type="AlphaFoldDB" id="A0A8X6Q4J1"/>
<name>A0A8X6Q4J1_NEPPI</name>
<comment type="caution">
    <text evidence="1">The sequence shown here is derived from an EMBL/GenBank/DDBJ whole genome shotgun (WGS) entry which is preliminary data.</text>
</comment>
<protein>
    <submittedName>
        <fullName evidence="1">Uncharacterized protein</fullName>
    </submittedName>
</protein>
<keyword evidence="2" id="KW-1185">Reference proteome</keyword>
<accession>A0A8X6Q4J1</accession>